<dbReference type="InterPro" id="IPR019734">
    <property type="entry name" value="TPR_rpt"/>
</dbReference>
<accession>A0A9D6L641</accession>
<dbReference type="PANTHER" id="PTHR16214">
    <property type="entry name" value="TRANSMEMBRANE PROTEIN 260"/>
    <property type="match status" value="1"/>
</dbReference>
<feature type="transmembrane region" description="Helical" evidence="2">
    <location>
        <begin position="252"/>
        <end position="270"/>
    </location>
</feature>
<evidence type="ECO:0000313" key="3">
    <source>
        <dbReference type="EMBL" id="MBI3540507.1"/>
    </source>
</evidence>
<dbReference type="PANTHER" id="PTHR16214:SF3">
    <property type="entry name" value="TRANSMEMBRANE PROTEIN 260"/>
    <property type="match status" value="1"/>
</dbReference>
<feature type="transmembrane region" description="Helical" evidence="2">
    <location>
        <begin position="177"/>
        <end position="200"/>
    </location>
</feature>
<feature type="transmembrane region" description="Helical" evidence="2">
    <location>
        <begin position="72"/>
        <end position="93"/>
    </location>
</feature>
<proteinExistence type="predicted"/>
<feature type="transmembrane region" description="Helical" evidence="2">
    <location>
        <begin position="477"/>
        <end position="498"/>
    </location>
</feature>
<dbReference type="Gene3D" id="1.25.40.10">
    <property type="entry name" value="Tetratricopeptide repeat domain"/>
    <property type="match status" value="1"/>
</dbReference>
<dbReference type="SUPFAM" id="SSF48452">
    <property type="entry name" value="TPR-like"/>
    <property type="match status" value="1"/>
</dbReference>
<keyword evidence="2" id="KW-0812">Transmembrane</keyword>
<feature type="transmembrane region" description="Helical" evidence="2">
    <location>
        <begin position="386"/>
        <end position="404"/>
    </location>
</feature>
<gene>
    <name evidence="3" type="ORF">HY076_09565</name>
</gene>
<dbReference type="PROSITE" id="PS50005">
    <property type="entry name" value="TPR"/>
    <property type="match status" value="2"/>
</dbReference>
<dbReference type="Proteomes" id="UP000807850">
    <property type="component" value="Unassembled WGS sequence"/>
</dbReference>
<feature type="transmembrane region" description="Helical" evidence="2">
    <location>
        <begin position="7"/>
        <end position="27"/>
    </location>
</feature>
<dbReference type="SMART" id="SM00028">
    <property type="entry name" value="TPR"/>
    <property type="match status" value="3"/>
</dbReference>
<dbReference type="EMBL" id="JACQAY010000320">
    <property type="protein sequence ID" value="MBI3540507.1"/>
    <property type="molecule type" value="Genomic_DNA"/>
</dbReference>
<feature type="transmembrane region" description="Helical" evidence="2">
    <location>
        <begin position="229"/>
        <end position="245"/>
    </location>
</feature>
<keyword evidence="1" id="KW-0802">TPR repeat</keyword>
<dbReference type="AlphaFoldDB" id="A0A9D6L641"/>
<keyword evidence="2" id="KW-1133">Transmembrane helix</keyword>
<dbReference type="Pfam" id="PF11028">
    <property type="entry name" value="TMEM260-like"/>
    <property type="match status" value="1"/>
</dbReference>
<feature type="transmembrane region" description="Helical" evidence="2">
    <location>
        <begin position="276"/>
        <end position="295"/>
    </location>
</feature>
<dbReference type="Pfam" id="PF14559">
    <property type="entry name" value="TPR_19"/>
    <property type="match status" value="2"/>
</dbReference>
<feature type="transmembrane region" description="Helical" evidence="2">
    <location>
        <begin position="141"/>
        <end position="157"/>
    </location>
</feature>
<evidence type="ECO:0000313" key="4">
    <source>
        <dbReference type="Proteomes" id="UP000807850"/>
    </source>
</evidence>
<name>A0A9D6L641_UNCEI</name>
<feature type="transmembrane region" description="Helical" evidence="2">
    <location>
        <begin position="411"/>
        <end position="431"/>
    </location>
</feature>
<comment type="caution">
    <text evidence="3">The sequence shown here is derived from an EMBL/GenBank/DDBJ whole genome shotgun (WGS) entry which is preliminary data.</text>
</comment>
<dbReference type="InterPro" id="IPR011990">
    <property type="entry name" value="TPR-like_helical_dom_sf"/>
</dbReference>
<organism evidence="3 4">
    <name type="scientific">Eiseniibacteriota bacterium</name>
    <dbReference type="NCBI Taxonomy" id="2212470"/>
    <lineage>
        <taxon>Bacteria</taxon>
        <taxon>Candidatus Eiseniibacteriota</taxon>
    </lineage>
</organism>
<feature type="repeat" description="TPR" evidence="1">
    <location>
        <begin position="769"/>
        <end position="802"/>
    </location>
</feature>
<evidence type="ECO:0000256" key="1">
    <source>
        <dbReference type="PROSITE-ProRule" id="PRU00339"/>
    </source>
</evidence>
<dbReference type="InterPro" id="IPR021280">
    <property type="entry name" value="TMEM260-like"/>
</dbReference>
<feature type="transmembrane region" description="Helical" evidence="2">
    <location>
        <begin position="207"/>
        <end position="223"/>
    </location>
</feature>
<sequence length="867" mass="98169">MDLTKRAAIGVGLVVFCVAAAVYFITLTPTVPFWDSGEFIAVSYILGIPHPPGTPFYVMLGRLASMIPIATVAQRVNGVSALASGFTVLLTYLVNVRLIRLAQGPERKPSDEWIAVAGGATGALLLAFSDNFWENSVEAEVYSLMSLAQILVFWLGFKWWEAHEKRPTAGPLLLCVYLMWLCVGLHLGVGMMGLVLLVLIWQVDRRAALLFFMPFLSVLAVTWGLERLAGGTILLSMLFFIVCAFQGQLNFWVLLGSGAVSIYSLVIAFGDQDFKPMSASIAAATIVVPLVLLVRRMRDARVVALALFLMVAGYSTHAYLPIRAAQHPAINEGTPATWEKLRDLLERKQYGEMNMFERRSTWGNQLGKEFWRYFERQWLLFPTERLWGALLPLALGVAGAWWHGRRERVSFLTMMALFLFGTVVMIVFLNFTDHEVRDRDYFFTTGYHAYALWIGMGAAWLITWVRDSFAEGQARTLATGACSALMLAQPFLLMHNLWRPHDRRGNYVAHDYAYNMLVPLAPNSFVFTNGDNDTFPLWYIQQVEHVRPDVRVVNLSLLNTDWYIRQIRDEKPTVPIHLDDKTVDMLGAGLLQDDQGHYLYTNRFMVDHILQQDRIAGGGWKQTPYFAVTVPDHMGLDKHFTFEGLVHRVNPDTLAPRVDPEKIRTALYETFLYRGLFTKDGSWDSTVFKDDNASTLSRNYAAAHMELAYGYRRRGDLTHAIGEMERVQRMFPGFVDVLLSLGGFYIDAGDTTKAMKIFTDLAHEHPDNAEVLYYYGIMMMFKSRPDEALKQFEQAIRTDPEYANAYFAAFSLLRDLGQRERGRQILEQWVERHPDDDKARALLENELRAAGLPGTKPAGPPIMPNLP</sequence>
<protein>
    <submittedName>
        <fullName evidence="3">DUF2723 domain-containing protein</fullName>
    </submittedName>
</protein>
<feature type="repeat" description="TPR" evidence="1">
    <location>
        <begin position="735"/>
        <end position="768"/>
    </location>
</feature>
<feature type="transmembrane region" description="Helical" evidence="2">
    <location>
        <begin position="447"/>
        <end position="465"/>
    </location>
</feature>
<feature type="transmembrane region" description="Helical" evidence="2">
    <location>
        <begin position="113"/>
        <end position="129"/>
    </location>
</feature>
<feature type="transmembrane region" description="Helical" evidence="2">
    <location>
        <begin position="39"/>
        <end position="60"/>
    </location>
</feature>
<keyword evidence="2" id="KW-0472">Membrane</keyword>
<evidence type="ECO:0000256" key="2">
    <source>
        <dbReference type="SAM" id="Phobius"/>
    </source>
</evidence>
<feature type="transmembrane region" description="Helical" evidence="2">
    <location>
        <begin position="302"/>
        <end position="320"/>
    </location>
</feature>
<dbReference type="InterPro" id="IPR052724">
    <property type="entry name" value="GT117_domain-containing"/>
</dbReference>
<reference evidence="3" key="1">
    <citation type="submission" date="2020-07" db="EMBL/GenBank/DDBJ databases">
        <title>Huge and variable diversity of episymbiotic CPR bacteria and DPANN archaea in groundwater ecosystems.</title>
        <authorList>
            <person name="He C.Y."/>
            <person name="Keren R."/>
            <person name="Whittaker M."/>
            <person name="Farag I.F."/>
            <person name="Doudna J."/>
            <person name="Cate J.H.D."/>
            <person name="Banfield J.F."/>
        </authorList>
    </citation>
    <scope>NUCLEOTIDE SEQUENCE</scope>
    <source>
        <strain evidence="3">NC_groundwater_928_Pr1_S-0.2um_72_17</strain>
    </source>
</reference>